<evidence type="ECO:0000313" key="2">
    <source>
        <dbReference type="Proteomes" id="UP001595892"/>
    </source>
</evidence>
<reference evidence="2" key="1">
    <citation type="journal article" date="2019" name="Int. J. Syst. Evol. Microbiol.">
        <title>The Global Catalogue of Microorganisms (GCM) 10K type strain sequencing project: providing services to taxonomists for standard genome sequencing and annotation.</title>
        <authorList>
            <consortium name="The Broad Institute Genomics Platform"/>
            <consortium name="The Broad Institute Genome Sequencing Center for Infectious Disease"/>
            <person name="Wu L."/>
            <person name="Ma J."/>
        </authorList>
    </citation>
    <scope>NUCLEOTIDE SEQUENCE [LARGE SCALE GENOMIC DNA]</scope>
    <source>
        <strain evidence="2">CGMCC 1.13574</strain>
    </source>
</reference>
<dbReference type="EMBL" id="JBHSGG010000016">
    <property type="protein sequence ID" value="MFC4727759.1"/>
    <property type="molecule type" value="Genomic_DNA"/>
</dbReference>
<evidence type="ECO:0000313" key="1">
    <source>
        <dbReference type="EMBL" id="MFC4727759.1"/>
    </source>
</evidence>
<protein>
    <submittedName>
        <fullName evidence="1">Uncharacterized protein</fullName>
    </submittedName>
</protein>
<accession>A0ABV9NK92</accession>
<name>A0ABV9NK92_9GAMM</name>
<comment type="caution">
    <text evidence="1">The sequence shown here is derived from an EMBL/GenBank/DDBJ whole genome shotgun (WGS) entry which is preliminary data.</text>
</comment>
<dbReference type="Proteomes" id="UP001595892">
    <property type="component" value="Unassembled WGS sequence"/>
</dbReference>
<sequence>MSITDPRFDSSSLAPYSGQLGLDDLQRRHDALGQVGVEALREAEVAPAAPATDPGEDVLAAPAWDGAPGTRLFHADAALGAELAGLPLAAAAERAADAIFAALG</sequence>
<dbReference type="RefSeq" id="WP_377003774.1">
    <property type="nucleotide sequence ID" value="NZ_JBHSGG010000016.1"/>
</dbReference>
<proteinExistence type="predicted"/>
<organism evidence="1 2">
    <name type="scientific">Coralloluteibacterium thermophilum</name>
    <dbReference type="NCBI Taxonomy" id="2707049"/>
    <lineage>
        <taxon>Bacteria</taxon>
        <taxon>Pseudomonadati</taxon>
        <taxon>Pseudomonadota</taxon>
        <taxon>Gammaproteobacteria</taxon>
        <taxon>Lysobacterales</taxon>
        <taxon>Lysobacteraceae</taxon>
        <taxon>Coralloluteibacterium</taxon>
    </lineage>
</organism>
<gene>
    <name evidence="1" type="ORF">ACFO3Q_06195</name>
</gene>
<keyword evidence="2" id="KW-1185">Reference proteome</keyword>